<protein>
    <submittedName>
        <fullName evidence="1">Uncharacterized protein</fullName>
    </submittedName>
</protein>
<comment type="caution">
    <text evidence="1">The sequence shown here is derived from an EMBL/GenBank/DDBJ whole genome shotgun (WGS) entry which is preliminary data.</text>
</comment>
<reference evidence="1 2" key="1">
    <citation type="submission" date="2020-08" db="EMBL/GenBank/DDBJ databases">
        <title>Genomic Encyclopedia of Type Strains, Phase IV (KMG-IV): sequencing the most valuable type-strain genomes for metagenomic binning, comparative biology and taxonomic classification.</title>
        <authorList>
            <person name="Goeker M."/>
        </authorList>
    </citation>
    <scope>NUCLEOTIDE SEQUENCE [LARGE SCALE GENOMIC DNA]</scope>
    <source>
        <strain evidence="1 2">DSM 102134</strain>
    </source>
</reference>
<proteinExistence type="predicted"/>
<evidence type="ECO:0000313" key="1">
    <source>
        <dbReference type="EMBL" id="MBB6182125.1"/>
    </source>
</evidence>
<evidence type="ECO:0000313" key="2">
    <source>
        <dbReference type="Proteomes" id="UP000535501"/>
    </source>
</evidence>
<dbReference type="Proteomes" id="UP000535501">
    <property type="component" value="Unassembled WGS sequence"/>
</dbReference>
<accession>A0A7W9Z154</accession>
<organism evidence="1 2">
    <name type="scientific">Pseudorhizobium flavum</name>
    <dbReference type="NCBI Taxonomy" id="1335061"/>
    <lineage>
        <taxon>Bacteria</taxon>
        <taxon>Pseudomonadati</taxon>
        <taxon>Pseudomonadota</taxon>
        <taxon>Alphaproteobacteria</taxon>
        <taxon>Hyphomicrobiales</taxon>
        <taxon>Rhizobiaceae</taxon>
        <taxon>Rhizobium/Agrobacterium group</taxon>
        <taxon>Pseudorhizobium</taxon>
    </lineage>
</organism>
<gene>
    <name evidence="1" type="ORF">HNQ75_004114</name>
</gene>
<name>A0A7W9Z154_9HYPH</name>
<dbReference type="AlphaFoldDB" id="A0A7W9Z154"/>
<keyword evidence="2" id="KW-1185">Reference proteome</keyword>
<sequence>MEIAHIPLTMRLMDGEIDGGPITICQVLREFTRQGEPFAGIQLMRKRDLKFPGDPGILALLYKLDLVPKGGAVTGPIGRDTSGEHDFSMLHPLLSGEVMNEAIPFIQQL</sequence>
<dbReference type="EMBL" id="JACHEJ010000020">
    <property type="protein sequence ID" value="MBB6182125.1"/>
    <property type="molecule type" value="Genomic_DNA"/>
</dbReference>